<name>A0A6N6RLV3_9FLAO</name>
<evidence type="ECO:0000259" key="9">
    <source>
        <dbReference type="Pfam" id="PF12704"/>
    </source>
</evidence>
<dbReference type="RefSeq" id="WP_151666119.1">
    <property type="nucleotide sequence ID" value="NZ_WBVO01000001.1"/>
</dbReference>
<keyword evidence="11" id="KW-1185">Reference proteome</keyword>
<feature type="transmembrane region" description="Helical" evidence="7">
    <location>
        <begin position="342"/>
        <end position="364"/>
    </location>
</feature>
<evidence type="ECO:0000256" key="3">
    <source>
        <dbReference type="ARBA" id="ARBA00022692"/>
    </source>
</evidence>
<protein>
    <submittedName>
        <fullName evidence="10">ABC transporter permease</fullName>
    </submittedName>
</protein>
<dbReference type="Pfam" id="PF12704">
    <property type="entry name" value="MacB_PCD"/>
    <property type="match status" value="1"/>
</dbReference>
<proteinExistence type="inferred from homology"/>
<dbReference type="EMBL" id="WBVO01000001">
    <property type="protein sequence ID" value="KAB2814541.1"/>
    <property type="molecule type" value="Genomic_DNA"/>
</dbReference>
<dbReference type="Proteomes" id="UP000468650">
    <property type="component" value="Unassembled WGS sequence"/>
</dbReference>
<evidence type="ECO:0000256" key="7">
    <source>
        <dbReference type="SAM" id="Phobius"/>
    </source>
</evidence>
<dbReference type="InterPro" id="IPR050250">
    <property type="entry name" value="Macrolide_Exporter_MacB"/>
</dbReference>
<comment type="caution">
    <text evidence="10">The sequence shown here is derived from an EMBL/GenBank/DDBJ whole genome shotgun (WGS) entry which is preliminary data.</text>
</comment>
<keyword evidence="4 7" id="KW-1133">Transmembrane helix</keyword>
<accession>A0A6N6RLV3</accession>
<dbReference type="OrthoDB" id="9770036at2"/>
<feature type="domain" description="MacB-like periplasmic core" evidence="9">
    <location>
        <begin position="23"/>
        <end position="252"/>
    </location>
</feature>
<feature type="domain" description="ABC3 transporter permease C-terminal" evidence="8">
    <location>
        <begin position="293"/>
        <end position="410"/>
    </location>
</feature>
<dbReference type="InterPro" id="IPR003838">
    <property type="entry name" value="ABC3_permease_C"/>
</dbReference>
<keyword evidence="3 7" id="KW-0812">Transmembrane</keyword>
<dbReference type="PANTHER" id="PTHR30572">
    <property type="entry name" value="MEMBRANE COMPONENT OF TRANSPORTER-RELATED"/>
    <property type="match status" value="1"/>
</dbReference>
<evidence type="ECO:0000256" key="5">
    <source>
        <dbReference type="ARBA" id="ARBA00023136"/>
    </source>
</evidence>
<evidence type="ECO:0000256" key="2">
    <source>
        <dbReference type="ARBA" id="ARBA00022475"/>
    </source>
</evidence>
<dbReference type="GO" id="GO:0022857">
    <property type="term" value="F:transmembrane transporter activity"/>
    <property type="evidence" value="ECO:0007669"/>
    <property type="project" value="TreeGrafter"/>
</dbReference>
<evidence type="ECO:0000313" key="10">
    <source>
        <dbReference type="EMBL" id="KAB2814541.1"/>
    </source>
</evidence>
<evidence type="ECO:0000313" key="11">
    <source>
        <dbReference type="Proteomes" id="UP000468650"/>
    </source>
</evidence>
<comment type="similarity">
    <text evidence="6">Belongs to the ABC-4 integral membrane protein family.</text>
</comment>
<evidence type="ECO:0000256" key="4">
    <source>
        <dbReference type="ARBA" id="ARBA00022989"/>
    </source>
</evidence>
<evidence type="ECO:0000259" key="8">
    <source>
        <dbReference type="Pfam" id="PF02687"/>
    </source>
</evidence>
<evidence type="ECO:0000256" key="1">
    <source>
        <dbReference type="ARBA" id="ARBA00004651"/>
    </source>
</evidence>
<comment type="subcellular location">
    <subcellularLocation>
        <location evidence="1">Cell membrane</location>
        <topology evidence="1">Multi-pass membrane protein</topology>
    </subcellularLocation>
</comment>
<dbReference type="AlphaFoldDB" id="A0A6N6RLV3"/>
<dbReference type="InterPro" id="IPR025857">
    <property type="entry name" value="MacB_PCD"/>
</dbReference>
<reference evidence="10 11" key="1">
    <citation type="submission" date="2019-09" db="EMBL/GenBank/DDBJ databases">
        <title>Genomes of family Cryomorphaceae.</title>
        <authorList>
            <person name="Bowman J.P."/>
        </authorList>
    </citation>
    <scope>NUCLEOTIDE SEQUENCE [LARGE SCALE GENOMIC DNA]</scope>
    <source>
        <strain evidence="10 11">LMG 25704</strain>
    </source>
</reference>
<evidence type="ECO:0000256" key="6">
    <source>
        <dbReference type="ARBA" id="ARBA00038076"/>
    </source>
</evidence>
<gene>
    <name evidence="10" type="ORF">F8C67_02035</name>
</gene>
<feature type="transmembrane region" description="Helical" evidence="7">
    <location>
        <begin position="384"/>
        <end position="405"/>
    </location>
</feature>
<dbReference type="GO" id="GO:0005886">
    <property type="term" value="C:plasma membrane"/>
    <property type="evidence" value="ECO:0007669"/>
    <property type="project" value="UniProtKB-SubCell"/>
</dbReference>
<keyword evidence="2" id="KW-1003">Cell membrane</keyword>
<sequence>MSIFDSDRWAEIWNTLSKNRTRTILTGFGVAWGIALLIIMMGSGKGLENGITRDMGNVATNSMFLWTQRTTMPYKGFQRGRSFNLKNTDVELIKSRVSAVELVCPRTQLGGYRGSNNVIHKDKTGAFNVYGDVPEYWQIEPKILDSGRWLNQADVEESRKVCVIGKRVEEMLFEYGEEVVGSSVKINGVYFSIIGVYESARKGDQAEGDRQSIYIPISTFQRAFNWGDNVGWMSILMNPDADADQVQVEVKEVLARRHSVHPEDLAAFGSWSMKGEFENIKGLFTGIQALSLFVSIFSLLAGAIGISNIMLVVVKERTKELGIRRALGATPRQIISQIISESLILTVIAGSIGIIFGTWLMEGIDMLIGENVDTFLHPTVRVDVVVYSLLILIVFGILAGLLPAYRAVQVKPVEALRTE</sequence>
<dbReference type="Pfam" id="PF02687">
    <property type="entry name" value="FtsX"/>
    <property type="match status" value="1"/>
</dbReference>
<feature type="transmembrane region" description="Helical" evidence="7">
    <location>
        <begin position="289"/>
        <end position="314"/>
    </location>
</feature>
<organism evidence="10 11">
    <name type="scientific">Phaeocystidibacter luteus</name>
    <dbReference type="NCBI Taxonomy" id="911197"/>
    <lineage>
        <taxon>Bacteria</taxon>
        <taxon>Pseudomonadati</taxon>
        <taxon>Bacteroidota</taxon>
        <taxon>Flavobacteriia</taxon>
        <taxon>Flavobacteriales</taxon>
        <taxon>Phaeocystidibacteraceae</taxon>
        <taxon>Phaeocystidibacter</taxon>
    </lineage>
</organism>
<feature type="transmembrane region" description="Helical" evidence="7">
    <location>
        <begin position="24"/>
        <end position="43"/>
    </location>
</feature>
<keyword evidence="5 7" id="KW-0472">Membrane</keyword>
<dbReference type="PANTHER" id="PTHR30572:SF4">
    <property type="entry name" value="ABC TRANSPORTER PERMEASE YTRF"/>
    <property type="match status" value="1"/>
</dbReference>